<feature type="region of interest" description="Disordered" evidence="1">
    <location>
        <begin position="123"/>
        <end position="158"/>
    </location>
</feature>
<evidence type="ECO:0000313" key="3">
    <source>
        <dbReference type="Proteomes" id="UP000009038"/>
    </source>
</evidence>
<sequence>MQRAAATNAARETSQPASTDDSKVSTPPKRQRLSTGPAESPVGTPKSDLEAISAALAEEEEKRKEALARQAQDSGDTEWVLDYGVAEPVAQYAPPPFIVADGSLDADDDDIAVGGRQAYGNFKRKKKTAPHRVKLSQLTSISGGRHATMGDDKKQKKR</sequence>
<feature type="compositionally biased region" description="Basic and acidic residues" evidence="1">
    <location>
        <begin position="148"/>
        <end position="158"/>
    </location>
</feature>
<accession>G3Y1M2</accession>
<dbReference type="STRING" id="380704.G3Y1M2"/>
<proteinExistence type="predicted"/>
<evidence type="ECO:0000256" key="1">
    <source>
        <dbReference type="SAM" id="MobiDB-lite"/>
    </source>
</evidence>
<feature type="region of interest" description="Disordered" evidence="1">
    <location>
        <begin position="1"/>
        <end position="48"/>
    </location>
</feature>
<protein>
    <submittedName>
        <fullName evidence="2">Uncharacterized protein</fullName>
    </submittedName>
</protein>
<dbReference type="OrthoDB" id="427960at2759"/>
<organism evidence="2 3">
    <name type="scientific">Aspergillus niger (strain ATCC 1015 / CBS 113.46 / FGSC A1144 / LSHB Ac4 / NCTC 3858a / NRRL 328 / USDA 3528.7)</name>
    <dbReference type="NCBI Taxonomy" id="380704"/>
    <lineage>
        <taxon>Eukaryota</taxon>
        <taxon>Fungi</taxon>
        <taxon>Dikarya</taxon>
        <taxon>Ascomycota</taxon>
        <taxon>Pezizomycotina</taxon>
        <taxon>Eurotiomycetes</taxon>
        <taxon>Eurotiomycetidae</taxon>
        <taxon>Eurotiales</taxon>
        <taxon>Aspergillaceae</taxon>
        <taxon>Aspergillus</taxon>
        <taxon>Aspergillus subgen. Circumdati</taxon>
    </lineage>
</organism>
<dbReference type="AlphaFoldDB" id="G3Y1M2"/>
<gene>
    <name evidence="2" type="ORF">ASPNIDRAFT_174773</name>
</gene>
<evidence type="ECO:0000313" key="2">
    <source>
        <dbReference type="EMBL" id="EHA23372.1"/>
    </source>
</evidence>
<feature type="compositionally biased region" description="Basic residues" evidence="1">
    <location>
        <begin position="123"/>
        <end position="134"/>
    </location>
</feature>
<reference evidence="2 3" key="1">
    <citation type="journal article" date="2011" name="Genome Res.">
        <title>Comparative genomics of citric-acid-producing Aspergillus niger ATCC 1015 versus enzyme-producing CBS 513.88.</title>
        <authorList>
            <person name="Andersen M.R."/>
            <person name="Salazar M.P."/>
            <person name="Schaap P.J."/>
            <person name="van de Vondervoort P.J."/>
            <person name="Culley D."/>
            <person name="Thykaer J."/>
            <person name="Frisvad J.C."/>
            <person name="Nielsen K.F."/>
            <person name="Albang R."/>
            <person name="Albermann K."/>
            <person name="Berka R.M."/>
            <person name="Braus G.H."/>
            <person name="Braus-Stromeyer S.A."/>
            <person name="Corrochano L.M."/>
            <person name="Dai Z."/>
            <person name="van Dijck P.W."/>
            <person name="Hofmann G."/>
            <person name="Lasure L.L."/>
            <person name="Magnuson J.K."/>
            <person name="Menke H."/>
            <person name="Meijer M."/>
            <person name="Meijer S.L."/>
            <person name="Nielsen J.B."/>
            <person name="Nielsen M.L."/>
            <person name="van Ooyen A.J."/>
            <person name="Pel H.J."/>
            <person name="Poulsen L."/>
            <person name="Samson R.A."/>
            <person name="Stam H."/>
            <person name="Tsang A."/>
            <person name="van den Brink J.M."/>
            <person name="Atkins A."/>
            <person name="Aerts A."/>
            <person name="Shapiro H."/>
            <person name="Pangilinan J."/>
            <person name="Salamov A."/>
            <person name="Lou Y."/>
            <person name="Lindquist E."/>
            <person name="Lucas S."/>
            <person name="Grimwood J."/>
            <person name="Grigoriev I.V."/>
            <person name="Kubicek C.P."/>
            <person name="Martinez D."/>
            <person name="van Peij N.N."/>
            <person name="Roubos J.A."/>
            <person name="Nielsen J."/>
            <person name="Baker S.E."/>
        </authorList>
    </citation>
    <scope>NUCLEOTIDE SEQUENCE [LARGE SCALE GENOMIC DNA]</scope>
    <source>
        <strain evidence="3">ATCC 1015 / CBS 113.46 / FGSC A1144 / LSHB Ac4 / NCTC 3858a / NRRL 328 / USDA 3528.7</strain>
    </source>
</reference>
<dbReference type="Proteomes" id="UP000009038">
    <property type="component" value="Unassembled WGS sequence"/>
</dbReference>
<comment type="caution">
    <text evidence="2">The sequence shown here is derived from an EMBL/GenBank/DDBJ whole genome shotgun (WGS) entry which is preliminary data.</text>
</comment>
<feature type="non-terminal residue" evidence="2">
    <location>
        <position position="158"/>
    </location>
</feature>
<dbReference type="EMBL" id="ACJE01000010">
    <property type="protein sequence ID" value="EHA23372.1"/>
    <property type="molecule type" value="Genomic_DNA"/>
</dbReference>
<feature type="compositionally biased region" description="Polar residues" evidence="1">
    <location>
        <begin position="10"/>
        <end position="19"/>
    </location>
</feature>
<dbReference type="HOGENOM" id="CLU_092110_0_0_1"/>
<name>G3Y1M2_ASPNA</name>